<dbReference type="EMBL" id="JAYGGQ010000002">
    <property type="protein sequence ID" value="MEA5454153.1"/>
    <property type="molecule type" value="Genomic_DNA"/>
</dbReference>
<evidence type="ECO:0000313" key="2">
    <source>
        <dbReference type="EMBL" id="MEA5454153.1"/>
    </source>
</evidence>
<keyword evidence="3" id="KW-1185">Reference proteome</keyword>
<reference evidence="2 3" key="1">
    <citation type="submission" date="2023-12" db="EMBL/GenBank/DDBJ databases">
        <title>Sinomonas terricola sp. nov, isolated from litchi orchard soil in Guangdong, PR China.</title>
        <authorList>
            <person name="Jiaxin W."/>
            <person name="Yang Z."/>
            <person name="Honghui Z."/>
        </authorList>
    </citation>
    <scope>NUCLEOTIDE SEQUENCE [LARGE SCALE GENOMIC DNA]</scope>
    <source>
        <strain evidence="2 3">JGH33</strain>
    </source>
</reference>
<gene>
    <name evidence="2" type="ORF">SPF06_05385</name>
</gene>
<comment type="caution">
    <text evidence="2">The sequence shown here is derived from an EMBL/GenBank/DDBJ whole genome shotgun (WGS) entry which is preliminary data.</text>
</comment>
<proteinExistence type="predicted"/>
<dbReference type="RefSeq" id="WP_323277937.1">
    <property type="nucleotide sequence ID" value="NZ_JAYGGQ010000002.1"/>
</dbReference>
<protein>
    <submittedName>
        <fullName evidence="2">Uncharacterized protein</fullName>
    </submittedName>
</protein>
<sequence length="63" mass="6993">MVSVEGQDPVHSLNEDEDPSLDYSVEPDLPVWDEEDGFIDSEEVVVPEADPADVAEQHRDVEA</sequence>
<dbReference type="Proteomes" id="UP001304769">
    <property type="component" value="Unassembled WGS sequence"/>
</dbReference>
<organism evidence="2 3">
    <name type="scientific">Sinomonas terricola</name>
    <dbReference type="NCBI Taxonomy" id="3110330"/>
    <lineage>
        <taxon>Bacteria</taxon>
        <taxon>Bacillati</taxon>
        <taxon>Actinomycetota</taxon>
        <taxon>Actinomycetes</taxon>
        <taxon>Micrococcales</taxon>
        <taxon>Micrococcaceae</taxon>
        <taxon>Sinomonas</taxon>
    </lineage>
</organism>
<name>A0ABU5T3A6_9MICC</name>
<evidence type="ECO:0000313" key="3">
    <source>
        <dbReference type="Proteomes" id="UP001304769"/>
    </source>
</evidence>
<accession>A0ABU5T3A6</accession>
<feature type="region of interest" description="Disordered" evidence="1">
    <location>
        <begin position="1"/>
        <end position="28"/>
    </location>
</feature>
<evidence type="ECO:0000256" key="1">
    <source>
        <dbReference type="SAM" id="MobiDB-lite"/>
    </source>
</evidence>